<dbReference type="OrthoDB" id="1577640at2759"/>
<accession>A0A0C2G5M0</accession>
<gene>
    <name evidence="1" type="ORF">ANCDUO_15652</name>
</gene>
<dbReference type="AlphaFoldDB" id="A0A0C2G5M0"/>
<reference evidence="1 2" key="1">
    <citation type="submission" date="2013-12" db="EMBL/GenBank/DDBJ databases">
        <title>Draft genome of the parsitic nematode Ancylostoma duodenale.</title>
        <authorList>
            <person name="Mitreva M."/>
        </authorList>
    </citation>
    <scope>NUCLEOTIDE SEQUENCE [LARGE SCALE GENOMIC DNA]</scope>
    <source>
        <strain evidence="1 2">Zhejiang</strain>
    </source>
</reference>
<organism evidence="1 2">
    <name type="scientific">Ancylostoma duodenale</name>
    <dbReference type="NCBI Taxonomy" id="51022"/>
    <lineage>
        <taxon>Eukaryota</taxon>
        <taxon>Metazoa</taxon>
        <taxon>Ecdysozoa</taxon>
        <taxon>Nematoda</taxon>
        <taxon>Chromadorea</taxon>
        <taxon>Rhabditida</taxon>
        <taxon>Rhabditina</taxon>
        <taxon>Rhabditomorpha</taxon>
        <taxon>Strongyloidea</taxon>
        <taxon>Ancylostomatidae</taxon>
        <taxon>Ancylostomatinae</taxon>
        <taxon>Ancylostoma</taxon>
    </lineage>
</organism>
<name>A0A0C2G5M0_9BILA</name>
<dbReference type="Proteomes" id="UP000054047">
    <property type="component" value="Unassembled WGS sequence"/>
</dbReference>
<evidence type="ECO:0000313" key="2">
    <source>
        <dbReference type="Proteomes" id="UP000054047"/>
    </source>
</evidence>
<evidence type="ECO:0000313" key="1">
    <source>
        <dbReference type="EMBL" id="KIH54204.1"/>
    </source>
</evidence>
<keyword evidence="2" id="KW-1185">Reference proteome</keyword>
<proteinExistence type="predicted"/>
<dbReference type="EMBL" id="KN739529">
    <property type="protein sequence ID" value="KIH54204.1"/>
    <property type="molecule type" value="Genomic_DNA"/>
</dbReference>
<protein>
    <submittedName>
        <fullName evidence="1">Uncharacterized protein</fullName>
    </submittedName>
</protein>
<sequence>MEVDDGPVTMQELVREFAELLRQSNDEVAPIFSYFTFPILPGAKRMVTRVAGILEATDDSGRSTPHFAAVGGCLPILQLAISQDKTAANRTDDLSFGYLLFSCSLSSDNVETELFSPGIERFCIY</sequence>